<evidence type="ECO:0000313" key="4">
    <source>
        <dbReference type="Proteomes" id="UP000036367"/>
    </source>
</evidence>
<protein>
    <submittedName>
        <fullName evidence="3">Transmembrane protein</fullName>
    </submittedName>
</protein>
<keyword evidence="2" id="KW-0472">Membrane</keyword>
<sequence length="499" mass="55040">MSCWKSVFVSPPHAVRRIRQMHERTMRAVARGLFVACCAVPTCVTMLIILVMWSPWYHRRCIRATEATLALQTGLDVRIGSLERVSPTTWQLGDVQLRDNETKQSIGRIRIVSWVQEDDRTIVRLSQPEIRAEYLDDVWQLVHDRFLCRPEHTLHPIRLAADDLTIQSAHSQITVRDLDGRILPGEKEVSAVLYCMLAGERPDIEPMEIEIKRRRDEGQPRTSVALRTGELNAPLAWLAGYHPAFEKLGDEATFHGAAKLSQVPSQAGAGAAGLVWMLDLSSARIENIDMARMTEFLPHRLVGKGSLQLNRCQIVPGGVVDVDGVVQITRGWISASLLPRLAEDLGCQLSTAVPDDFPFDLIAIDFDLYDGKLAMEGLCNSQRGFEKMPPGTMLCAGGQPIVRTGPQQIAATQLMRLFAAPHSVSVPVSGQTLEMLWLLQPPRGPLTLNDSIGSVPGTPRVDESGLPVGQDAPRVSGRISGFQSAPAPNDVPSQPRGYW</sequence>
<gene>
    <name evidence="3" type="ORF">RISK_003984</name>
</gene>
<dbReference type="EMBL" id="LECT01000030">
    <property type="protein sequence ID" value="KLU04015.1"/>
    <property type="molecule type" value="Genomic_DNA"/>
</dbReference>
<accession>A0A0J1BBJ4</accession>
<reference evidence="3" key="1">
    <citation type="submission" date="2015-05" db="EMBL/GenBank/DDBJ databases">
        <title>Permanent draft genome of Rhodopirellula islandicus K833.</title>
        <authorList>
            <person name="Kizina J."/>
            <person name="Richter M."/>
            <person name="Glockner F.O."/>
            <person name="Harder J."/>
        </authorList>
    </citation>
    <scope>NUCLEOTIDE SEQUENCE [LARGE SCALE GENOMIC DNA]</scope>
    <source>
        <strain evidence="3">K833</strain>
    </source>
</reference>
<evidence type="ECO:0000256" key="1">
    <source>
        <dbReference type="SAM" id="MobiDB-lite"/>
    </source>
</evidence>
<dbReference type="STRING" id="595434.RISK_003984"/>
<keyword evidence="4" id="KW-1185">Reference proteome</keyword>
<comment type="caution">
    <text evidence="3">The sequence shown here is derived from an EMBL/GenBank/DDBJ whole genome shotgun (WGS) entry which is preliminary data.</text>
</comment>
<feature type="region of interest" description="Disordered" evidence="1">
    <location>
        <begin position="450"/>
        <end position="499"/>
    </location>
</feature>
<dbReference type="Proteomes" id="UP000036367">
    <property type="component" value="Unassembled WGS sequence"/>
</dbReference>
<feature type="transmembrane region" description="Helical" evidence="2">
    <location>
        <begin position="28"/>
        <end position="53"/>
    </location>
</feature>
<name>A0A0J1BBJ4_RHOIS</name>
<keyword evidence="2" id="KW-1133">Transmembrane helix</keyword>
<organism evidence="3 4">
    <name type="scientific">Rhodopirellula islandica</name>
    <dbReference type="NCBI Taxonomy" id="595434"/>
    <lineage>
        <taxon>Bacteria</taxon>
        <taxon>Pseudomonadati</taxon>
        <taxon>Planctomycetota</taxon>
        <taxon>Planctomycetia</taxon>
        <taxon>Pirellulales</taxon>
        <taxon>Pirellulaceae</taxon>
        <taxon>Rhodopirellula</taxon>
    </lineage>
</organism>
<evidence type="ECO:0000256" key="2">
    <source>
        <dbReference type="SAM" id="Phobius"/>
    </source>
</evidence>
<evidence type="ECO:0000313" key="3">
    <source>
        <dbReference type="EMBL" id="KLU04015.1"/>
    </source>
</evidence>
<proteinExistence type="predicted"/>
<dbReference type="AlphaFoldDB" id="A0A0J1BBJ4"/>
<keyword evidence="2 3" id="KW-0812">Transmembrane</keyword>
<dbReference type="PATRIC" id="fig|595434.4.peg.3776"/>